<evidence type="ECO:0000313" key="1">
    <source>
        <dbReference type="EMBL" id="CRK96991.1"/>
    </source>
</evidence>
<proteinExistence type="predicted"/>
<sequence>MLLFTFKVNNFSLRECFPFQLSKPHPEIALKSEHLEQHARLNEACRIIKAIKSDPIRVELFSHESFSPPSSHDITFYSKARQMNEKAFLLLLKLMCGENDSCDMSFSITQYSNNLMVVWWMTRELVEANMPNQLKEQDYLITLYS</sequence>
<dbReference type="EMBL" id="CVRI01000045">
    <property type="protein sequence ID" value="CRK96991.1"/>
    <property type="molecule type" value="Genomic_DNA"/>
</dbReference>
<name>A0A1J1I9N2_9DIPT</name>
<protein>
    <submittedName>
        <fullName evidence="1">CLUMA_CG010395, isoform A</fullName>
    </submittedName>
</protein>
<keyword evidence="2" id="KW-1185">Reference proteome</keyword>
<reference evidence="1 2" key="1">
    <citation type="submission" date="2015-04" db="EMBL/GenBank/DDBJ databases">
        <authorList>
            <person name="Syromyatnikov M.Y."/>
            <person name="Popov V.N."/>
        </authorList>
    </citation>
    <scope>NUCLEOTIDE SEQUENCE [LARGE SCALE GENOMIC DNA]</scope>
</reference>
<evidence type="ECO:0000313" key="2">
    <source>
        <dbReference type="Proteomes" id="UP000183832"/>
    </source>
</evidence>
<organism evidence="1 2">
    <name type="scientific">Clunio marinus</name>
    <dbReference type="NCBI Taxonomy" id="568069"/>
    <lineage>
        <taxon>Eukaryota</taxon>
        <taxon>Metazoa</taxon>
        <taxon>Ecdysozoa</taxon>
        <taxon>Arthropoda</taxon>
        <taxon>Hexapoda</taxon>
        <taxon>Insecta</taxon>
        <taxon>Pterygota</taxon>
        <taxon>Neoptera</taxon>
        <taxon>Endopterygota</taxon>
        <taxon>Diptera</taxon>
        <taxon>Nematocera</taxon>
        <taxon>Chironomoidea</taxon>
        <taxon>Chironomidae</taxon>
        <taxon>Clunio</taxon>
    </lineage>
</organism>
<gene>
    <name evidence="1" type="ORF">CLUMA_CG010395</name>
</gene>
<dbReference type="Proteomes" id="UP000183832">
    <property type="component" value="Unassembled WGS sequence"/>
</dbReference>
<dbReference type="AlphaFoldDB" id="A0A1J1I9N2"/>
<accession>A0A1J1I9N2</accession>